<dbReference type="AlphaFoldDB" id="A0A9D4U9W8"/>
<gene>
    <name evidence="1" type="ORF">GOP47_0021801</name>
</gene>
<dbReference type="Proteomes" id="UP000886520">
    <property type="component" value="Chromosome 21"/>
</dbReference>
<protein>
    <submittedName>
        <fullName evidence="1">Uncharacterized protein</fullName>
    </submittedName>
</protein>
<keyword evidence="2" id="KW-1185">Reference proteome</keyword>
<dbReference type="EMBL" id="JABFUD020000021">
    <property type="protein sequence ID" value="KAI5063254.1"/>
    <property type="molecule type" value="Genomic_DNA"/>
</dbReference>
<evidence type="ECO:0000313" key="1">
    <source>
        <dbReference type="EMBL" id="KAI5063254.1"/>
    </source>
</evidence>
<proteinExistence type="predicted"/>
<name>A0A9D4U9W8_ADICA</name>
<organism evidence="1 2">
    <name type="scientific">Adiantum capillus-veneris</name>
    <name type="common">Maidenhair fern</name>
    <dbReference type="NCBI Taxonomy" id="13818"/>
    <lineage>
        <taxon>Eukaryota</taxon>
        <taxon>Viridiplantae</taxon>
        <taxon>Streptophyta</taxon>
        <taxon>Embryophyta</taxon>
        <taxon>Tracheophyta</taxon>
        <taxon>Polypodiopsida</taxon>
        <taxon>Polypodiidae</taxon>
        <taxon>Polypodiales</taxon>
        <taxon>Pteridineae</taxon>
        <taxon>Pteridaceae</taxon>
        <taxon>Vittarioideae</taxon>
        <taxon>Adiantum</taxon>
    </lineage>
</organism>
<evidence type="ECO:0000313" key="2">
    <source>
        <dbReference type="Proteomes" id="UP000886520"/>
    </source>
</evidence>
<sequence>MSYIGKRQGSSSIALDQRVIPGLSGGYGVCRRSWSCSYVRLLAGWGALWRTLQGHMLGPSSCVDPGVRGRCRAAEDLLWEGGIWQSPAVLVETKRPWTGGLGSKKEGADGGSRSSPLYGSCTLWLGWQLIHVGGLCGAYWAEALTVQSYLKMRVTLFGSAFWLLYCLEDWLLYLL</sequence>
<accession>A0A9D4U9W8</accession>
<reference evidence="1" key="1">
    <citation type="submission" date="2021-01" db="EMBL/GenBank/DDBJ databases">
        <title>Adiantum capillus-veneris genome.</title>
        <authorList>
            <person name="Fang Y."/>
            <person name="Liao Q."/>
        </authorList>
    </citation>
    <scope>NUCLEOTIDE SEQUENCE</scope>
    <source>
        <strain evidence="1">H3</strain>
        <tissue evidence="1">Leaf</tissue>
    </source>
</reference>
<comment type="caution">
    <text evidence="1">The sequence shown here is derived from an EMBL/GenBank/DDBJ whole genome shotgun (WGS) entry which is preliminary data.</text>
</comment>